<keyword evidence="2" id="KW-1133">Transmembrane helix</keyword>
<name>A0ABS4K6R3_9CLOT</name>
<keyword evidence="2" id="KW-0472">Membrane</keyword>
<accession>A0ABS4K6R3</accession>
<keyword evidence="4" id="KW-0378">Hydrolase</keyword>
<dbReference type="Proteomes" id="UP001519308">
    <property type="component" value="Unassembled WGS sequence"/>
</dbReference>
<sequence>MTSFKSIGKEIFVVCITIIFITVMIMSNSNKVYTKIETNKVSGVVMKSDGVNIGVVPSEEIGNKAIEIVKERYLAKTKVKGIKTVVVNNKITYEKTTCNESDVYSAETLSNKIIENNNNKNNVISFTIVKESEAMPVVSSPKEKLVTLNSSLHTPTVGWLTSYFGVRDGIMHKGIDVAANLGTPIEAALDGRVSFSGIQNGYGKVVKIDHGNGMETIYAHCNKLYVNTGETIKKGTHIADVGSTGDSTGPHLHFEVKVNGNPVDPLKYGSKNQY</sequence>
<dbReference type="EMBL" id="JAGGLL010000029">
    <property type="protein sequence ID" value="MBP2023474.1"/>
    <property type="molecule type" value="Genomic_DNA"/>
</dbReference>
<dbReference type="Pfam" id="PF01551">
    <property type="entry name" value="Peptidase_M23"/>
    <property type="match status" value="1"/>
</dbReference>
<dbReference type="Gene3D" id="2.70.70.10">
    <property type="entry name" value="Glucose Permease (Domain IIA)"/>
    <property type="match status" value="1"/>
</dbReference>
<dbReference type="RefSeq" id="WP_021281717.1">
    <property type="nucleotide sequence ID" value="NZ_JAGGLL010000029.1"/>
</dbReference>
<dbReference type="GO" id="GO:0016787">
    <property type="term" value="F:hydrolase activity"/>
    <property type="evidence" value="ECO:0007669"/>
    <property type="project" value="UniProtKB-KW"/>
</dbReference>
<dbReference type="InterPro" id="IPR050570">
    <property type="entry name" value="Cell_wall_metabolism_enzyme"/>
</dbReference>
<proteinExistence type="predicted"/>
<dbReference type="CDD" id="cd12797">
    <property type="entry name" value="M23_peptidase"/>
    <property type="match status" value="1"/>
</dbReference>
<keyword evidence="2" id="KW-0812">Transmembrane</keyword>
<feature type="transmembrane region" description="Helical" evidence="2">
    <location>
        <begin position="7"/>
        <end position="26"/>
    </location>
</feature>
<comment type="caution">
    <text evidence="4">The sequence shown here is derived from an EMBL/GenBank/DDBJ whole genome shotgun (WGS) entry which is preliminary data.</text>
</comment>
<keyword evidence="1" id="KW-0732">Signal</keyword>
<evidence type="ECO:0000313" key="5">
    <source>
        <dbReference type="Proteomes" id="UP001519308"/>
    </source>
</evidence>
<feature type="domain" description="M23ase beta-sheet core" evidence="3">
    <location>
        <begin position="171"/>
        <end position="265"/>
    </location>
</feature>
<organism evidence="4 5">
    <name type="scientific">Clostridium punense</name>
    <dbReference type="NCBI Taxonomy" id="1054297"/>
    <lineage>
        <taxon>Bacteria</taxon>
        <taxon>Bacillati</taxon>
        <taxon>Bacillota</taxon>
        <taxon>Clostridia</taxon>
        <taxon>Eubacteriales</taxon>
        <taxon>Clostridiaceae</taxon>
        <taxon>Clostridium</taxon>
    </lineage>
</organism>
<reference evidence="4 5" key="1">
    <citation type="submission" date="2021-03" db="EMBL/GenBank/DDBJ databases">
        <title>Genomic Encyclopedia of Type Strains, Phase IV (KMG-IV): sequencing the most valuable type-strain genomes for metagenomic binning, comparative biology and taxonomic classification.</title>
        <authorList>
            <person name="Goeker M."/>
        </authorList>
    </citation>
    <scope>NUCLEOTIDE SEQUENCE [LARGE SCALE GENOMIC DNA]</scope>
    <source>
        <strain evidence="4 5">DSM 28650</strain>
    </source>
</reference>
<evidence type="ECO:0000259" key="3">
    <source>
        <dbReference type="Pfam" id="PF01551"/>
    </source>
</evidence>
<gene>
    <name evidence="4" type="ORF">J2Z44_003311</name>
</gene>
<dbReference type="SUPFAM" id="SSF51261">
    <property type="entry name" value="Duplicated hybrid motif"/>
    <property type="match status" value="1"/>
</dbReference>
<dbReference type="PANTHER" id="PTHR21666">
    <property type="entry name" value="PEPTIDASE-RELATED"/>
    <property type="match status" value="1"/>
</dbReference>
<dbReference type="InterPro" id="IPR016047">
    <property type="entry name" value="M23ase_b-sheet_dom"/>
</dbReference>
<dbReference type="PANTHER" id="PTHR21666:SF289">
    <property type="entry name" value="L-ALA--D-GLU ENDOPEPTIDASE"/>
    <property type="match status" value="1"/>
</dbReference>
<dbReference type="InterPro" id="IPR011055">
    <property type="entry name" value="Dup_hybrid_motif"/>
</dbReference>
<protein>
    <submittedName>
        <fullName evidence="4">Murein DD-endopeptidase MepM/ murein hydrolase activator NlpD</fullName>
    </submittedName>
</protein>
<keyword evidence="5" id="KW-1185">Reference proteome</keyword>
<evidence type="ECO:0000256" key="2">
    <source>
        <dbReference type="SAM" id="Phobius"/>
    </source>
</evidence>
<evidence type="ECO:0000313" key="4">
    <source>
        <dbReference type="EMBL" id="MBP2023474.1"/>
    </source>
</evidence>
<evidence type="ECO:0000256" key="1">
    <source>
        <dbReference type="ARBA" id="ARBA00022729"/>
    </source>
</evidence>